<comment type="caution">
    <text evidence="1">The sequence shown here is derived from an EMBL/GenBank/DDBJ whole genome shotgun (WGS) entry which is preliminary data.</text>
</comment>
<proteinExistence type="predicted"/>
<dbReference type="EMBL" id="CM042883">
    <property type="protein sequence ID" value="KAI4378309.1"/>
    <property type="molecule type" value="Genomic_DNA"/>
</dbReference>
<reference evidence="2" key="1">
    <citation type="journal article" date="2023" name="Front. Plant Sci.">
        <title>Chromosomal-level genome assembly of Melastoma candidum provides insights into trichome evolution.</title>
        <authorList>
            <person name="Zhong Y."/>
            <person name="Wu W."/>
            <person name="Sun C."/>
            <person name="Zou P."/>
            <person name="Liu Y."/>
            <person name="Dai S."/>
            <person name="Zhou R."/>
        </authorList>
    </citation>
    <scope>NUCLEOTIDE SEQUENCE [LARGE SCALE GENOMIC DNA]</scope>
</reference>
<dbReference type="Proteomes" id="UP001057402">
    <property type="component" value="Chromosome 4"/>
</dbReference>
<sequence length="436" mass="48827">MEAARYKGKLQHEGVREAKGVKEWDIQERQTLFQDSSSGSSQRPCKKIRSPNRNSQQQQNMQLQLSSQVMNESQTPVPMPCSNSPSTHPAQSNPQSTRPVFPFALDPFQQHQTQYPLYNSFRPPTQLQPAPQNQEQMISFTSSNLPSFPGSYPGHLPNELTSIQQQQQLLQCWSDALNLSPRGRLMMMSRLGPDGHPVFRPPLPLHTTKLYRGVRQRHWGKWVAEIRLPKNRTRLWLGTFDKAEDAAMAYDREAYKLRGENARLNFPERFLNKEARADSAAASSSSPLAMEEGSTSCNISKGTEALQEPTPAPTTTARDDNVVSEMELEKTEIIAGAEGGGAEGASLTQETVWRDMAEAWFNAIQAGWGPGSPVWDDMDAANNFLLQSHLPFADPNQLELHDAESLRQQQHQNLGSASSSSSTPFSPKPFFRKDRI</sequence>
<name>A0ACB9RHH9_9MYRT</name>
<keyword evidence="2" id="KW-1185">Reference proteome</keyword>
<organism evidence="1 2">
    <name type="scientific">Melastoma candidum</name>
    <dbReference type="NCBI Taxonomy" id="119954"/>
    <lineage>
        <taxon>Eukaryota</taxon>
        <taxon>Viridiplantae</taxon>
        <taxon>Streptophyta</taxon>
        <taxon>Embryophyta</taxon>
        <taxon>Tracheophyta</taxon>
        <taxon>Spermatophyta</taxon>
        <taxon>Magnoliopsida</taxon>
        <taxon>eudicotyledons</taxon>
        <taxon>Gunneridae</taxon>
        <taxon>Pentapetalae</taxon>
        <taxon>rosids</taxon>
        <taxon>malvids</taxon>
        <taxon>Myrtales</taxon>
        <taxon>Melastomataceae</taxon>
        <taxon>Melastomatoideae</taxon>
        <taxon>Melastomateae</taxon>
        <taxon>Melastoma</taxon>
    </lineage>
</organism>
<gene>
    <name evidence="1" type="ORF">MLD38_015804</name>
</gene>
<evidence type="ECO:0000313" key="2">
    <source>
        <dbReference type="Proteomes" id="UP001057402"/>
    </source>
</evidence>
<evidence type="ECO:0000313" key="1">
    <source>
        <dbReference type="EMBL" id="KAI4378309.1"/>
    </source>
</evidence>
<protein>
    <submittedName>
        <fullName evidence="1">Uncharacterized protein</fullName>
    </submittedName>
</protein>
<accession>A0ACB9RHH9</accession>